<dbReference type="GO" id="GO:0032797">
    <property type="term" value="C:SMN complex"/>
    <property type="evidence" value="ECO:0007669"/>
    <property type="project" value="InterPro"/>
</dbReference>
<accession>A0A2W1BIV0</accession>
<keyword evidence="3" id="KW-1185">Reference proteome</keyword>
<dbReference type="PANTHER" id="PTHR16238:SF7">
    <property type="entry name" value="GEM-ASSOCIATED PROTEIN 8"/>
    <property type="match status" value="1"/>
</dbReference>
<organism evidence="2 3">
    <name type="scientific">Helicoverpa armigera</name>
    <name type="common">Cotton bollworm</name>
    <name type="synonym">Heliothis armigera</name>
    <dbReference type="NCBI Taxonomy" id="29058"/>
    <lineage>
        <taxon>Eukaryota</taxon>
        <taxon>Metazoa</taxon>
        <taxon>Ecdysozoa</taxon>
        <taxon>Arthropoda</taxon>
        <taxon>Hexapoda</taxon>
        <taxon>Insecta</taxon>
        <taxon>Pterygota</taxon>
        <taxon>Neoptera</taxon>
        <taxon>Endopterygota</taxon>
        <taxon>Lepidoptera</taxon>
        <taxon>Glossata</taxon>
        <taxon>Ditrysia</taxon>
        <taxon>Noctuoidea</taxon>
        <taxon>Noctuidae</taxon>
        <taxon>Heliothinae</taxon>
        <taxon>Helicoverpa</taxon>
    </lineage>
</organism>
<dbReference type="EMBL" id="KZ150015">
    <property type="protein sequence ID" value="PZC74992.1"/>
    <property type="molecule type" value="Genomic_DNA"/>
</dbReference>
<feature type="compositionally biased region" description="Basic residues" evidence="1">
    <location>
        <begin position="16"/>
        <end position="49"/>
    </location>
</feature>
<dbReference type="GO" id="GO:0000387">
    <property type="term" value="P:spliceosomal snRNP assembly"/>
    <property type="evidence" value="ECO:0007669"/>
    <property type="project" value="InterPro"/>
</dbReference>
<dbReference type="Pfam" id="PF15348">
    <property type="entry name" value="GEMIN8"/>
    <property type="match status" value="1"/>
</dbReference>
<dbReference type="InterPro" id="IPR034754">
    <property type="entry name" value="GEMIN8"/>
</dbReference>
<evidence type="ECO:0000313" key="2">
    <source>
        <dbReference type="EMBL" id="PZC74992.1"/>
    </source>
</evidence>
<evidence type="ECO:0000313" key="3">
    <source>
        <dbReference type="Proteomes" id="UP000249218"/>
    </source>
</evidence>
<sequence>MFFQPPEEEAICSKSKTLKHNTKSRRQKKLRRKNKLKAIKKEQHKKHTRSPIPITMSSWAENFTSAATWQLKHQVAFWKSKATALEYENKLLHDIIRKNCLNGTNSANSSNTNSDQEDIEEEYFGHENEVEESGDGEIEVSEEFIQFLRENKKYRDDAKRERERLRALNDDQGRIEEMEAGPAQITEDPQDVLKRLYGNDWERISALETSLRSQFINICDREKPIYWPNIPFNFNLG</sequence>
<protein>
    <recommendedName>
        <fullName evidence="4">Gem-associated protein 8</fullName>
    </recommendedName>
</protein>
<feature type="compositionally biased region" description="Acidic residues" evidence="1">
    <location>
        <begin position="1"/>
        <end position="10"/>
    </location>
</feature>
<feature type="region of interest" description="Disordered" evidence="1">
    <location>
        <begin position="1"/>
        <end position="49"/>
    </location>
</feature>
<dbReference type="PANTHER" id="PTHR16238">
    <property type="entry name" value="GEM-ASSOCIATED PROTEIN 8"/>
    <property type="match status" value="1"/>
</dbReference>
<dbReference type="AlphaFoldDB" id="A0A2W1BIV0"/>
<reference evidence="2 3" key="1">
    <citation type="journal article" date="2017" name="BMC Biol.">
        <title>Genomic innovations, transcriptional plasticity and gene loss underlying the evolution and divergence of two highly polyphagous and invasive Helicoverpa pest species.</title>
        <authorList>
            <person name="Pearce S.L."/>
            <person name="Clarke D.F."/>
            <person name="East P.D."/>
            <person name="Elfekih S."/>
            <person name="Gordon K.H."/>
            <person name="Jermiin L.S."/>
            <person name="McGaughran A."/>
            <person name="Oakeshott J.G."/>
            <person name="Papanikolaou A."/>
            <person name="Perera O.P."/>
            <person name="Rane R.V."/>
            <person name="Richards S."/>
            <person name="Tay W.T."/>
            <person name="Walsh T.K."/>
            <person name="Anderson A."/>
            <person name="Anderson C.J."/>
            <person name="Asgari S."/>
            <person name="Board P.G."/>
            <person name="Bretschneider A."/>
            <person name="Campbell P.M."/>
            <person name="Chertemps T."/>
            <person name="Christeller J.T."/>
            <person name="Coppin C.W."/>
            <person name="Downes S.J."/>
            <person name="Duan G."/>
            <person name="Farnsworth C.A."/>
            <person name="Good R.T."/>
            <person name="Han L.B."/>
            <person name="Han Y.C."/>
            <person name="Hatje K."/>
            <person name="Horne I."/>
            <person name="Huang Y.P."/>
            <person name="Hughes D.S."/>
            <person name="Jacquin-Joly E."/>
            <person name="James W."/>
            <person name="Jhangiani S."/>
            <person name="Kollmar M."/>
            <person name="Kuwar S.S."/>
            <person name="Li S."/>
            <person name="Liu N.Y."/>
            <person name="Maibeche M.T."/>
            <person name="Miller J.R."/>
            <person name="Montagne N."/>
            <person name="Perry T."/>
            <person name="Qu J."/>
            <person name="Song S.V."/>
            <person name="Sutton G.G."/>
            <person name="Vogel H."/>
            <person name="Walenz B.P."/>
            <person name="Xu W."/>
            <person name="Zhang H.J."/>
            <person name="Zou Z."/>
            <person name="Batterham P."/>
            <person name="Edwards O.R."/>
            <person name="Feyereisen R."/>
            <person name="Gibbs R.A."/>
            <person name="Heckel D.G."/>
            <person name="McGrath A."/>
            <person name="Robin C."/>
            <person name="Scherer S.E."/>
            <person name="Worley K.C."/>
            <person name="Wu Y.D."/>
        </authorList>
    </citation>
    <scope>NUCLEOTIDE SEQUENCE [LARGE SCALE GENOMIC DNA]</scope>
    <source>
        <strain evidence="2">Harm_GR_Male_#8</strain>
        <tissue evidence="2">Whole organism</tissue>
    </source>
</reference>
<name>A0A2W1BIV0_HELAM</name>
<gene>
    <name evidence="2" type="primary">HaOG206863</name>
    <name evidence="2" type="ORF">B5X24_HaOG206863</name>
</gene>
<evidence type="ECO:0008006" key="4">
    <source>
        <dbReference type="Google" id="ProtNLM"/>
    </source>
</evidence>
<evidence type="ECO:0000256" key="1">
    <source>
        <dbReference type="SAM" id="MobiDB-lite"/>
    </source>
</evidence>
<dbReference type="Proteomes" id="UP000249218">
    <property type="component" value="Unassembled WGS sequence"/>
</dbReference>
<proteinExistence type="predicted"/>